<feature type="coiled-coil region" evidence="3">
    <location>
        <begin position="308"/>
        <end position="574"/>
    </location>
</feature>
<accession>A0A2P2LKX3</accession>
<feature type="compositionally biased region" description="Low complexity" evidence="4">
    <location>
        <begin position="33"/>
        <end position="43"/>
    </location>
</feature>
<name>A0A2P2LKX3_RHIMU</name>
<feature type="coiled-coil region" evidence="3">
    <location>
        <begin position="79"/>
        <end position="177"/>
    </location>
</feature>
<comment type="similarity">
    <text evidence="1">Belongs to the WEB family.</text>
</comment>
<keyword evidence="2 3" id="KW-0175">Coiled coil</keyword>
<dbReference type="InterPro" id="IPR008545">
    <property type="entry name" value="Web"/>
</dbReference>
<dbReference type="AlphaFoldDB" id="A0A2P2LKX3"/>
<evidence type="ECO:0000256" key="2">
    <source>
        <dbReference type="ARBA" id="ARBA00023054"/>
    </source>
</evidence>
<feature type="compositionally biased region" description="Basic and acidic residues" evidence="4">
    <location>
        <begin position="727"/>
        <end position="750"/>
    </location>
</feature>
<sequence length="838" mass="94752">MSAKAKSGLSETPAKAPLAKSKVSRGVVKSESDSSSPLQSSRLSVDRSPRSINSKPAIERRSVRVTTPPEKPQPRVVKGLELQAQLNAVQKDLKKATEQIALIEKEKSHAVDELKQAQKIAEEANEKLQESLAAQKRAEEISEIEKFRAVEMEQAGIEAAQKKEAEWQKELEALRNQQGLDVAALLSTTQELQMVKQELATITDAKNEALSHADNATKIAEIHAEKAEILSSELVHLKGLLDSKHETEANKTNQMVLKLQADIELLSQDLEKAKVFEDKWLEREFSIEQLNVDLEAARMAEFYARSIGEELRGKIEELEMQVENANKLERSASESLGSVMKQLKENNDLLHNAETEITTLKEKVGLLEMRIGRQGEELEESECRLGIAKQELSDILSTVESLKSELETVKEEKAEALTSEKLAASGVQSLLEEKNKLINELETARDEEEKSKKAMESLASALHEVSAEAREAKETLLSNHAELESYESQIEDLRLLLKVTNERYETLLNDAKHEIELLRKTIEESKNDFEISKSEWEKKEQDLVNSQRMSEQDNSSLEKEVDRLVNLLRHSQEEACATREEEAYLKDSLKEVETEVISLQEALGEEKVVSMKLKEQLLDKENELQNVIQENEELQTREAISLKKVEELSKLLEEAMTKNRTEENGELTDSEKDYDLLPKLVEFSEENGQVREEKPKMEVPPHQHEAPKKEDSLEINNGVASAVQTDVGKEDHVNGKPTEDESKEKDDSVEVEFKMWESCKIEKKEFSPERETEKESLEEEVDSRIEDGDSFDQVNGLSSTENPDGASSLSKQQQLKKKKHLLHKFGSLLKKKGTSNRK</sequence>
<feature type="region of interest" description="Disordered" evidence="4">
    <location>
        <begin position="1"/>
        <end position="75"/>
    </location>
</feature>
<evidence type="ECO:0000256" key="3">
    <source>
        <dbReference type="SAM" id="Coils"/>
    </source>
</evidence>
<feature type="compositionally biased region" description="Basic and acidic residues" evidence="4">
    <location>
        <begin position="656"/>
        <end position="676"/>
    </location>
</feature>
<feature type="compositionally biased region" description="Basic and acidic residues" evidence="4">
    <location>
        <begin position="762"/>
        <end position="775"/>
    </location>
</feature>
<dbReference type="GO" id="GO:0007131">
    <property type="term" value="P:reciprocal meiotic recombination"/>
    <property type="evidence" value="ECO:0007669"/>
    <property type="project" value="TreeGrafter"/>
</dbReference>
<feature type="compositionally biased region" description="Basic residues" evidence="4">
    <location>
        <begin position="814"/>
        <end position="838"/>
    </location>
</feature>
<dbReference type="PANTHER" id="PTHR23160:SF20">
    <property type="entry name" value="OS02G0439200 PROTEIN"/>
    <property type="match status" value="1"/>
</dbReference>
<evidence type="ECO:0000256" key="1">
    <source>
        <dbReference type="ARBA" id="ARBA00005485"/>
    </source>
</evidence>
<evidence type="ECO:0000313" key="5">
    <source>
        <dbReference type="EMBL" id="MBX18619.1"/>
    </source>
</evidence>
<feature type="region of interest" description="Disordered" evidence="4">
    <location>
        <begin position="762"/>
        <end position="838"/>
    </location>
</feature>
<proteinExistence type="inferred from homology"/>
<feature type="compositionally biased region" description="Basic and acidic residues" evidence="4">
    <location>
        <begin position="688"/>
        <end position="712"/>
    </location>
</feature>
<dbReference type="Pfam" id="PF05701">
    <property type="entry name" value="WEMBL"/>
    <property type="match status" value="1"/>
</dbReference>
<dbReference type="PANTHER" id="PTHR23160">
    <property type="entry name" value="SYNAPTONEMAL COMPLEX PROTEIN-RELATED"/>
    <property type="match status" value="1"/>
</dbReference>
<protein>
    <submittedName>
        <fullName evidence="5">ATP binding protein</fullName>
    </submittedName>
</protein>
<dbReference type="EMBL" id="GGEC01038135">
    <property type="protein sequence ID" value="MBX18619.1"/>
    <property type="molecule type" value="Transcribed_RNA"/>
</dbReference>
<organism evidence="5">
    <name type="scientific">Rhizophora mucronata</name>
    <name type="common">Asiatic mangrove</name>
    <dbReference type="NCBI Taxonomy" id="61149"/>
    <lineage>
        <taxon>Eukaryota</taxon>
        <taxon>Viridiplantae</taxon>
        <taxon>Streptophyta</taxon>
        <taxon>Embryophyta</taxon>
        <taxon>Tracheophyta</taxon>
        <taxon>Spermatophyta</taxon>
        <taxon>Magnoliopsida</taxon>
        <taxon>eudicotyledons</taxon>
        <taxon>Gunneridae</taxon>
        <taxon>Pentapetalae</taxon>
        <taxon>rosids</taxon>
        <taxon>fabids</taxon>
        <taxon>Malpighiales</taxon>
        <taxon>Rhizophoraceae</taxon>
        <taxon>Rhizophora</taxon>
    </lineage>
</organism>
<reference evidence="5" key="1">
    <citation type="submission" date="2018-02" db="EMBL/GenBank/DDBJ databases">
        <title>Rhizophora mucronata_Transcriptome.</title>
        <authorList>
            <person name="Meera S.P."/>
            <person name="Sreeshan A."/>
            <person name="Augustine A."/>
        </authorList>
    </citation>
    <scope>NUCLEOTIDE SEQUENCE</scope>
    <source>
        <tissue evidence="5">Leaf</tissue>
    </source>
</reference>
<feature type="region of interest" description="Disordered" evidence="4">
    <location>
        <begin position="656"/>
        <end position="750"/>
    </location>
</feature>
<evidence type="ECO:0000256" key="4">
    <source>
        <dbReference type="SAM" id="MobiDB-lite"/>
    </source>
</evidence>
<feature type="compositionally biased region" description="Polar residues" evidence="4">
    <location>
        <begin position="792"/>
        <end position="802"/>
    </location>
</feature>
<feature type="compositionally biased region" description="Polar residues" evidence="4">
    <location>
        <begin position="714"/>
        <end position="724"/>
    </location>
</feature>